<dbReference type="InterPro" id="IPR025188">
    <property type="entry name" value="DUF4113"/>
</dbReference>
<dbReference type="GO" id="GO:0003887">
    <property type="term" value="F:DNA-directed DNA polymerase activity"/>
    <property type="evidence" value="ECO:0007669"/>
    <property type="project" value="TreeGrafter"/>
</dbReference>
<dbReference type="EMBL" id="UHJC01000002">
    <property type="protein sequence ID" value="SUQ39525.1"/>
    <property type="molecule type" value="Genomic_DNA"/>
</dbReference>
<reference evidence="7 8" key="1">
    <citation type="submission" date="2018-06" db="EMBL/GenBank/DDBJ databases">
        <authorList>
            <consortium name="Pathogen Informatics"/>
            <person name="Doyle S."/>
        </authorList>
    </citation>
    <scope>NUCLEOTIDE SEQUENCE [LARGE SCALE GENOMIC DNA]</scope>
    <source>
        <strain evidence="7 8">NCTC8580</strain>
    </source>
</reference>
<comment type="similarity">
    <text evidence="1">Belongs to the DNA polymerase type-Y family.</text>
</comment>
<dbReference type="InterPro" id="IPR050116">
    <property type="entry name" value="DNA_polymerase-Y"/>
</dbReference>
<dbReference type="PROSITE" id="PS50173">
    <property type="entry name" value="UMUC"/>
    <property type="match status" value="1"/>
</dbReference>
<dbReference type="InterPro" id="IPR043502">
    <property type="entry name" value="DNA/RNA_pol_sf"/>
</dbReference>
<dbReference type="Gene3D" id="1.10.150.20">
    <property type="entry name" value="5' to 3' exonuclease, C-terminal subdomain"/>
    <property type="match status" value="1"/>
</dbReference>
<organism evidence="7 8">
    <name type="scientific">Yersinia pseudotuberculosis</name>
    <dbReference type="NCBI Taxonomy" id="633"/>
    <lineage>
        <taxon>Bacteria</taxon>
        <taxon>Pseudomonadati</taxon>
        <taxon>Pseudomonadota</taxon>
        <taxon>Gammaproteobacteria</taxon>
        <taxon>Enterobacterales</taxon>
        <taxon>Yersiniaceae</taxon>
        <taxon>Yersinia</taxon>
    </lineage>
</organism>
<dbReference type="GO" id="GO:0006281">
    <property type="term" value="P:DNA repair"/>
    <property type="evidence" value="ECO:0007669"/>
    <property type="project" value="UniProtKB-KW"/>
</dbReference>
<dbReference type="GO" id="GO:0009432">
    <property type="term" value="P:SOS response"/>
    <property type="evidence" value="ECO:0007669"/>
    <property type="project" value="UniProtKB-KW"/>
</dbReference>
<dbReference type="Gene3D" id="3.30.1490.100">
    <property type="entry name" value="DNA polymerase, Y-family, little finger domain"/>
    <property type="match status" value="1"/>
</dbReference>
<dbReference type="GO" id="GO:0042276">
    <property type="term" value="P:error-prone translesion synthesis"/>
    <property type="evidence" value="ECO:0007669"/>
    <property type="project" value="TreeGrafter"/>
</dbReference>
<dbReference type="Pfam" id="PF00817">
    <property type="entry name" value="IMS"/>
    <property type="match status" value="1"/>
</dbReference>
<dbReference type="Gene3D" id="3.40.1170.60">
    <property type="match status" value="1"/>
</dbReference>
<dbReference type="CDD" id="cd01700">
    <property type="entry name" value="PolY_Pol_V_umuC"/>
    <property type="match status" value="1"/>
</dbReference>
<evidence type="ECO:0000256" key="3">
    <source>
        <dbReference type="ARBA" id="ARBA00023199"/>
    </source>
</evidence>
<gene>
    <name evidence="7" type="primary">umuC</name>
    <name evidence="7" type="ORF">NCTC8580_04754</name>
</gene>
<keyword evidence="5" id="KW-0742">SOS response</keyword>
<evidence type="ECO:0000256" key="4">
    <source>
        <dbReference type="ARBA" id="ARBA00023204"/>
    </source>
</evidence>
<evidence type="ECO:0000256" key="2">
    <source>
        <dbReference type="ARBA" id="ARBA00022763"/>
    </source>
</evidence>
<evidence type="ECO:0000256" key="5">
    <source>
        <dbReference type="ARBA" id="ARBA00023236"/>
    </source>
</evidence>
<dbReference type="InterPro" id="IPR043128">
    <property type="entry name" value="Rev_trsase/Diguanyl_cyclase"/>
</dbReference>
<evidence type="ECO:0000259" key="6">
    <source>
        <dbReference type="PROSITE" id="PS50173"/>
    </source>
</evidence>
<keyword evidence="4" id="KW-0234">DNA repair</keyword>
<evidence type="ECO:0000313" key="8">
    <source>
        <dbReference type="Proteomes" id="UP000255087"/>
    </source>
</evidence>
<proteinExistence type="inferred from homology"/>
<dbReference type="InterPro" id="IPR017961">
    <property type="entry name" value="DNA_pol_Y-fam_little_finger"/>
</dbReference>
<dbReference type="PANTHER" id="PTHR11076">
    <property type="entry name" value="DNA REPAIR POLYMERASE UMUC / TRANSFERASE FAMILY MEMBER"/>
    <property type="match status" value="1"/>
</dbReference>
<dbReference type="NCBIfam" id="NF002955">
    <property type="entry name" value="PRK03609.1"/>
    <property type="match status" value="1"/>
</dbReference>
<accession>A0A380SCX3</accession>
<keyword evidence="2" id="KW-0227">DNA damage</keyword>
<dbReference type="RefSeq" id="WP_038400880.1">
    <property type="nucleotide sequence ID" value="NZ_CP008943.1"/>
</dbReference>
<dbReference type="GO" id="GO:0005829">
    <property type="term" value="C:cytosol"/>
    <property type="evidence" value="ECO:0007669"/>
    <property type="project" value="TreeGrafter"/>
</dbReference>
<feature type="domain" description="UmuC" evidence="6">
    <location>
        <begin position="2"/>
        <end position="187"/>
    </location>
</feature>
<dbReference type="AlphaFoldDB" id="A0A380SCX3"/>
<dbReference type="Pfam" id="PF11799">
    <property type="entry name" value="IMS_C"/>
    <property type="match status" value="1"/>
</dbReference>
<dbReference type="Pfam" id="PF13438">
    <property type="entry name" value="DUF4113"/>
    <property type="match status" value="1"/>
</dbReference>
<dbReference type="SUPFAM" id="SSF56672">
    <property type="entry name" value="DNA/RNA polymerases"/>
    <property type="match status" value="1"/>
</dbReference>
<dbReference type="GO" id="GO:0003684">
    <property type="term" value="F:damaged DNA binding"/>
    <property type="evidence" value="ECO:0007669"/>
    <property type="project" value="InterPro"/>
</dbReference>
<dbReference type="Gene3D" id="3.30.70.270">
    <property type="match status" value="1"/>
</dbReference>
<evidence type="ECO:0000313" key="7">
    <source>
        <dbReference type="EMBL" id="SUQ39525.1"/>
    </source>
</evidence>
<dbReference type="KEGG" id="ypq:DJ40_3122"/>
<dbReference type="InterPro" id="IPR001126">
    <property type="entry name" value="UmuC"/>
</dbReference>
<keyword evidence="3" id="KW-0741">SOS mutagenesis</keyword>
<dbReference type="PANTHER" id="PTHR11076:SF34">
    <property type="entry name" value="PROTEIN UMUC"/>
    <property type="match status" value="1"/>
</dbReference>
<evidence type="ECO:0000256" key="1">
    <source>
        <dbReference type="ARBA" id="ARBA00010945"/>
    </source>
</evidence>
<protein>
    <submittedName>
        <fullName evidence="7">Putative UV protection and mutation protein</fullName>
    </submittedName>
</protein>
<dbReference type="InterPro" id="IPR036775">
    <property type="entry name" value="DNA_pol_Y-fam_lit_finger_sf"/>
</dbReference>
<dbReference type="Proteomes" id="UP000255087">
    <property type="component" value="Unassembled WGS sequence"/>
</dbReference>
<dbReference type="SUPFAM" id="SSF100879">
    <property type="entry name" value="Lesion bypass DNA polymerase (Y-family), little finger domain"/>
    <property type="match status" value="1"/>
</dbReference>
<sequence>MYLLCDVNSMYAACEQLFRPDLKGKPVICLSNNDGAIVAANKEAKKLGIKRGVPYFQMKSLIERYQVACFSSNYALYGDLSARTMTILESLAPSLTIYSIDEAFMKIDGMENYETLLNFGQRVRETVLQQTGLTCGIGIAQTLTLTKLANHAAKTWPATGGVVDLSDRTRQRKLMAILPVSEVWGIGRQLSIKLKTMGIETVLQLADANLQLIKKTFGVVVERTVLELNGIPAITIDTLPTKQQIIVSRSFGERITDKESLRQAICKYAERSAEKLRAERQYCKHINVFIRTSPFAINDPFYSNNYSIKLMLATQDTRDIVSAATRALDAIWRKGFRYQKAGIMLNDFCDKPGQIDLFDEMPPRVDSDRLMNIIDKINQSGLGKIWFVGQGINQAWAMRRDLLSPCYTTKWSDIPKVTI</sequence>
<name>A0A380SCX3_YERPU</name>